<dbReference type="InterPro" id="IPR016007">
    <property type="entry name" value="Alpha_rhamnosid"/>
</dbReference>
<proteinExistence type="predicted"/>
<organism evidence="2 3">
    <name type="scientific">Actinomadura rugatobispora</name>
    <dbReference type="NCBI Taxonomy" id="1994"/>
    <lineage>
        <taxon>Bacteria</taxon>
        <taxon>Bacillati</taxon>
        <taxon>Actinomycetota</taxon>
        <taxon>Actinomycetes</taxon>
        <taxon>Streptosporangiales</taxon>
        <taxon>Thermomonosporaceae</taxon>
        <taxon>Actinomadura</taxon>
    </lineage>
</organism>
<evidence type="ECO:0000259" key="1">
    <source>
        <dbReference type="Pfam" id="PF17389"/>
    </source>
</evidence>
<dbReference type="Gene3D" id="1.50.10.10">
    <property type="match status" value="1"/>
</dbReference>
<dbReference type="Pfam" id="PF17389">
    <property type="entry name" value="Bac_rhamnosid6H"/>
    <property type="match status" value="1"/>
</dbReference>
<feature type="domain" description="Alpha-L-rhamnosidase six-hairpin glycosidase" evidence="1">
    <location>
        <begin position="30"/>
        <end position="91"/>
    </location>
</feature>
<sequence>MQEPDGAFDDVPGSDLFWATPHPAGSARRHRLLDLAYELLMLDTPPSWPAMIDRGETTIQEDWYGIADDGSARASLHHHSKSAVITFLHHHTAGIQLRPGVHGYRHFDICRAPGRRLAVN</sequence>
<comment type="caution">
    <text evidence="2">The sequence shown here is derived from an EMBL/GenBank/DDBJ whole genome shotgun (WGS) entry which is preliminary data.</text>
</comment>
<dbReference type="InterPro" id="IPR012341">
    <property type="entry name" value="6hp_glycosidase-like_sf"/>
</dbReference>
<dbReference type="InterPro" id="IPR035396">
    <property type="entry name" value="Bac_rhamnosid6H"/>
</dbReference>
<dbReference type="RefSeq" id="WP_378285650.1">
    <property type="nucleotide sequence ID" value="NZ_JBHSON010000047.1"/>
</dbReference>
<dbReference type="Proteomes" id="UP001596074">
    <property type="component" value="Unassembled WGS sequence"/>
</dbReference>
<reference evidence="3" key="1">
    <citation type="journal article" date="2019" name="Int. J. Syst. Evol. Microbiol.">
        <title>The Global Catalogue of Microorganisms (GCM) 10K type strain sequencing project: providing services to taxonomists for standard genome sequencing and annotation.</title>
        <authorList>
            <consortium name="The Broad Institute Genomics Platform"/>
            <consortium name="The Broad Institute Genome Sequencing Center for Infectious Disease"/>
            <person name="Wu L."/>
            <person name="Ma J."/>
        </authorList>
    </citation>
    <scope>NUCLEOTIDE SEQUENCE [LARGE SCALE GENOMIC DNA]</scope>
    <source>
        <strain evidence="3">KCTC 42087</strain>
    </source>
</reference>
<dbReference type="PANTHER" id="PTHR33307:SF6">
    <property type="entry name" value="ALPHA-RHAMNOSIDASE (EUROFUNG)-RELATED"/>
    <property type="match status" value="1"/>
</dbReference>
<protein>
    <recommendedName>
        <fullName evidence="1">Alpha-L-rhamnosidase six-hairpin glycosidase domain-containing protein</fullName>
    </recommendedName>
</protein>
<keyword evidence="3" id="KW-1185">Reference proteome</keyword>
<evidence type="ECO:0000313" key="2">
    <source>
        <dbReference type="EMBL" id="MFC5749924.1"/>
    </source>
</evidence>
<dbReference type="EMBL" id="JBHSON010000047">
    <property type="protein sequence ID" value="MFC5749924.1"/>
    <property type="molecule type" value="Genomic_DNA"/>
</dbReference>
<evidence type="ECO:0000313" key="3">
    <source>
        <dbReference type="Proteomes" id="UP001596074"/>
    </source>
</evidence>
<accession>A0ABW1A7G8</accession>
<dbReference type="PANTHER" id="PTHR33307">
    <property type="entry name" value="ALPHA-RHAMNOSIDASE (EUROFUNG)"/>
    <property type="match status" value="1"/>
</dbReference>
<gene>
    <name evidence="2" type="ORF">ACFPZN_30215</name>
</gene>
<name>A0ABW1A7G8_9ACTN</name>